<keyword evidence="4 6" id="KW-1133">Transmembrane helix</keyword>
<evidence type="ECO:0000256" key="3">
    <source>
        <dbReference type="ARBA" id="ARBA00022692"/>
    </source>
</evidence>
<evidence type="ECO:0000313" key="8">
    <source>
        <dbReference type="Proteomes" id="UP000252118"/>
    </source>
</evidence>
<keyword evidence="2" id="KW-1003">Cell membrane</keyword>
<dbReference type="GO" id="GO:0015171">
    <property type="term" value="F:amino acid transmembrane transporter activity"/>
    <property type="evidence" value="ECO:0007669"/>
    <property type="project" value="TreeGrafter"/>
</dbReference>
<proteinExistence type="predicted"/>
<gene>
    <name evidence="7" type="ORF">DET59_109137</name>
</gene>
<comment type="caution">
    <text evidence="7">The sequence shown here is derived from an EMBL/GenBank/DDBJ whole genome shotgun (WGS) entry which is preliminary data.</text>
</comment>
<accession>A0A366EM25</accession>
<sequence>MIETILFLKSLIIGVTIAAPVGPVGILCIQRTLTYGRRTGFVSGLGAATADALYGLIAVLGLTIVSDFLLDYQFWIQLWGGVFLFLLGWKTFTSQPATFKDGESQATSSLKGFFSVFLLTVTNPMTILAFIAIFGVFRVTGSDGSVVSALLVVFGVFCGSALWWGTVALVGGWLSSRIESDSLTMINRVAGIIITIFSSYILIDLI</sequence>
<dbReference type="PANTHER" id="PTHR30086:SF20">
    <property type="entry name" value="ARGININE EXPORTER PROTEIN ARGO-RELATED"/>
    <property type="match status" value="1"/>
</dbReference>
<dbReference type="PANTHER" id="PTHR30086">
    <property type="entry name" value="ARGININE EXPORTER PROTEIN ARGO"/>
    <property type="match status" value="1"/>
</dbReference>
<dbReference type="RefSeq" id="WP_113970145.1">
    <property type="nucleotide sequence ID" value="NZ_QNRJ01000009.1"/>
</dbReference>
<evidence type="ECO:0000256" key="2">
    <source>
        <dbReference type="ARBA" id="ARBA00022475"/>
    </source>
</evidence>
<dbReference type="OrthoDB" id="7874789at2"/>
<evidence type="ECO:0000256" key="6">
    <source>
        <dbReference type="SAM" id="Phobius"/>
    </source>
</evidence>
<evidence type="ECO:0000256" key="1">
    <source>
        <dbReference type="ARBA" id="ARBA00004651"/>
    </source>
</evidence>
<evidence type="ECO:0000256" key="4">
    <source>
        <dbReference type="ARBA" id="ARBA00022989"/>
    </source>
</evidence>
<dbReference type="Proteomes" id="UP000252118">
    <property type="component" value="Unassembled WGS sequence"/>
</dbReference>
<dbReference type="Pfam" id="PF01810">
    <property type="entry name" value="LysE"/>
    <property type="match status" value="1"/>
</dbReference>
<feature type="transmembrane region" description="Helical" evidence="6">
    <location>
        <begin position="6"/>
        <end position="29"/>
    </location>
</feature>
<dbReference type="GO" id="GO:0005886">
    <property type="term" value="C:plasma membrane"/>
    <property type="evidence" value="ECO:0007669"/>
    <property type="project" value="UniProtKB-SubCell"/>
</dbReference>
<feature type="transmembrane region" description="Helical" evidence="6">
    <location>
        <begin position="186"/>
        <end position="203"/>
    </location>
</feature>
<comment type="subcellular location">
    <subcellularLocation>
        <location evidence="1">Cell membrane</location>
        <topology evidence="1">Multi-pass membrane protein</topology>
    </subcellularLocation>
</comment>
<feature type="transmembrane region" description="Helical" evidence="6">
    <location>
        <begin position="72"/>
        <end position="92"/>
    </location>
</feature>
<dbReference type="EMBL" id="QNRJ01000009">
    <property type="protein sequence ID" value="RBP03443.1"/>
    <property type="molecule type" value="Genomic_DNA"/>
</dbReference>
<name>A0A366EM25_9BACI</name>
<evidence type="ECO:0000313" key="7">
    <source>
        <dbReference type="EMBL" id="RBP03443.1"/>
    </source>
</evidence>
<keyword evidence="5 6" id="KW-0472">Membrane</keyword>
<protein>
    <submittedName>
        <fullName evidence="7">Threonine/homoserine/homoserine lactone efflux protein</fullName>
    </submittedName>
</protein>
<keyword evidence="3 6" id="KW-0812">Transmembrane</keyword>
<feature type="transmembrane region" description="Helical" evidence="6">
    <location>
        <begin position="149"/>
        <end position="174"/>
    </location>
</feature>
<feature type="transmembrane region" description="Helical" evidence="6">
    <location>
        <begin position="113"/>
        <end position="137"/>
    </location>
</feature>
<reference evidence="7 8" key="1">
    <citation type="submission" date="2018-06" db="EMBL/GenBank/DDBJ databases">
        <title>Freshwater and sediment microbial communities from various areas in North America, analyzing microbe dynamics in response to fracking.</title>
        <authorList>
            <person name="Lamendella R."/>
        </authorList>
    </citation>
    <scope>NUCLEOTIDE SEQUENCE [LARGE SCALE GENOMIC DNA]</scope>
    <source>
        <strain evidence="7 8">97B</strain>
    </source>
</reference>
<feature type="transmembrane region" description="Helical" evidence="6">
    <location>
        <begin position="41"/>
        <end position="66"/>
    </location>
</feature>
<organism evidence="7 8">
    <name type="scientific">Rossellomorea aquimaris</name>
    <dbReference type="NCBI Taxonomy" id="189382"/>
    <lineage>
        <taxon>Bacteria</taxon>
        <taxon>Bacillati</taxon>
        <taxon>Bacillota</taxon>
        <taxon>Bacilli</taxon>
        <taxon>Bacillales</taxon>
        <taxon>Bacillaceae</taxon>
        <taxon>Rossellomorea</taxon>
    </lineage>
</organism>
<dbReference type="InterPro" id="IPR001123">
    <property type="entry name" value="LeuE-type"/>
</dbReference>
<evidence type="ECO:0000256" key="5">
    <source>
        <dbReference type="ARBA" id="ARBA00023136"/>
    </source>
</evidence>
<dbReference type="AlphaFoldDB" id="A0A366EM25"/>